<dbReference type="InterPro" id="IPR036388">
    <property type="entry name" value="WH-like_DNA-bd_sf"/>
</dbReference>
<feature type="coiled-coil region" evidence="1">
    <location>
        <begin position="100"/>
        <end position="127"/>
    </location>
</feature>
<dbReference type="Gene3D" id="1.10.10.10">
    <property type="entry name" value="Winged helix-like DNA-binding domain superfamily/Winged helix DNA-binding domain"/>
    <property type="match status" value="1"/>
</dbReference>
<accession>A0ABD5RVQ2</accession>
<dbReference type="InterPro" id="IPR036390">
    <property type="entry name" value="WH_DNA-bd_sf"/>
</dbReference>
<protein>
    <submittedName>
        <fullName evidence="2">Winged helix-turn-helix domain-containing protein</fullName>
    </submittedName>
</protein>
<evidence type="ECO:0000256" key="1">
    <source>
        <dbReference type="SAM" id="Coils"/>
    </source>
</evidence>
<dbReference type="InterPro" id="IPR055766">
    <property type="entry name" value="DUF7342"/>
</dbReference>
<keyword evidence="3" id="KW-1185">Reference proteome</keyword>
<reference evidence="2 3" key="1">
    <citation type="journal article" date="2019" name="Int. J. Syst. Evol. Microbiol.">
        <title>The Global Catalogue of Microorganisms (GCM) 10K type strain sequencing project: providing services to taxonomists for standard genome sequencing and annotation.</title>
        <authorList>
            <consortium name="The Broad Institute Genomics Platform"/>
            <consortium name="The Broad Institute Genome Sequencing Center for Infectious Disease"/>
            <person name="Wu L."/>
            <person name="Ma J."/>
        </authorList>
    </citation>
    <scope>NUCLEOTIDE SEQUENCE [LARGE SCALE GENOMIC DNA]</scope>
    <source>
        <strain evidence="2 3">NBRC 111368</strain>
    </source>
</reference>
<sequence length="172" mass="19836">MTEDERWNDINDHVTEEWKAETTPFERIYEVLEQTHDGQSAGKIAERALVSEPTARRHLKALVTTGFAATVQDGRTTLYRRDGDRVLQTRIRELRNQATRDEILDGIRRMKTEIREYEDEYDALSPEELARQLPTDAGKEWEDVTAWKTTRQNLAVAQAALAYDEASKQLTA</sequence>
<dbReference type="Proteomes" id="UP001596328">
    <property type="component" value="Unassembled WGS sequence"/>
</dbReference>
<dbReference type="Pfam" id="PF24033">
    <property type="entry name" value="DUF7342"/>
    <property type="match status" value="1"/>
</dbReference>
<dbReference type="SUPFAM" id="SSF46785">
    <property type="entry name" value="Winged helix' DNA-binding domain"/>
    <property type="match status" value="1"/>
</dbReference>
<gene>
    <name evidence="2" type="ORF">ACFQE1_01125</name>
</gene>
<comment type="caution">
    <text evidence="2">The sequence shown here is derived from an EMBL/GenBank/DDBJ whole genome shotgun (WGS) entry which is preliminary data.</text>
</comment>
<name>A0ABD5RVQ2_9EURY</name>
<evidence type="ECO:0000313" key="3">
    <source>
        <dbReference type="Proteomes" id="UP001596328"/>
    </source>
</evidence>
<dbReference type="InterPro" id="IPR011991">
    <property type="entry name" value="ArsR-like_HTH"/>
</dbReference>
<dbReference type="CDD" id="cd00090">
    <property type="entry name" value="HTH_ARSR"/>
    <property type="match status" value="1"/>
</dbReference>
<dbReference type="EMBL" id="JBHSWU010000003">
    <property type="protein sequence ID" value="MFC6723013.1"/>
    <property type="molecule type" value="Genomic_DNA"/>
</dbReference>
<organism evidence="2 3">
    <name type="scientific">Halobium palmae</name>
    <dbReference type="NCBI Taxonomy" id="1776492"/>
    <lineage>
        <taxon>Archaea</taxon>
        <taxon>Methanobacteriati</taxon>
        <taxon>Methanobacteriota</taxon>
        <taxon>Stenosarchaea group</taxon>
        <taxon>Halobacteria</taxon>
        <taxon>Halobacteriales</taxon>
        <taxon>Haloferacaceae</taxon>
        <taxon>Halobium</taxon>
    </lineage>
</organism>
<proteinExistence type="predicted"/>
<evidence type="ECO:0000313" key="2">
    <source>
        <dbReference type="EMBL" id="MFC6723013.1"/>
    </source>
</evidence>
<dbReference type="AlphaFoldDB" id="A0ABD5RVQ2"/>
<keyword evidence="1" id="KW-0175">Coiled coil</keyword>